<dbReference type="Pfam" id="PF02254">
    <property type="entry name" value="TrkA_N"/>
    <property type="match status" value="1"/>
</dbReference>
<evidence type="ECO:0000313" key="6">
    <source>
        <dbReference type="Proteomes" id="UP000280066"/>
    </source>
</evidence>
<evidence type="ECO:0000259" key="3">
    <source>
        <dbReference type="PROSITE" id="PS51201"/>
    </source>
</evidence>
<dbReference type="PANTHER" id="PTHR43833">
    <property type="entry name" value="POTASSIUM CHANNEL PROTEIN 2-RELATED-RELATED"/>
    <property type="match status" value="1"/>
</dbReference>
<dbReference type="RefSeq" id="WP_125433631.1">
    <property type="nucleotide sequence ID" value="NZ_RWIS01000019.1"/>
</dbReference>
<dbReference type="GO" id="GO:0006813">
    <property type="term" value="P:potassium ion transport"/>
    <property type="evidence" value="ECO:0007669"/>
    <property type="project" value="InterPro"/>
</dbReference>
<dbReference type="SUPFAM" id="SSF81324">
    <property type="entry name" value="Voltage-gated potassium channels"/>
    <property type="match status" value="1"/>
</dbReference>
<feature type="transmembrane region" description="Helical" evidence="2">
    <location>
        <begin position="84"/>
        <end position="105"/>
    </location>
</feature>
<dbReference type="Proteomes" id="UP000280066">
    <property type="component" value="Unassembled WGS sequence"/>
</dbReference>
<keyword evidence="5" id="KW-0407">Ion channel</keyword>
<feature type="transmembrane region" description="Helical" evidence="2">
    <location>
        <begin position="26"/>
        <end position="47"/>
    </location>
</feature>
<feature type="transmembrane region" description="Helical" evidence="2">
    <location>
        <begin position="54"/>
        <end position="72"/>
    </location>
</feature>
<keyword evidence="2" id="KW-0812">Transmembrane</keyword>
<evidence type="ECO:0000256" key="2">
    <source>
        <dbReference type="SAM" id="Phobius"/>
    </source>
</evidence>
<dbReference type="Gene3D" id="3.40.50.720">
    <property type="entry name" value="NAD(P)-binding Rossmann-like Domain"/>
    <property type="match status" value="1"/>
</dbReference>
<sequence>MPLPTFPPAALRYLRDIWHRFNLSRFVGALSLTAISFAAGVVGFMWLEKFTFVDAFYMTMITVSTVGFGELHPLSPAGRLFVSFYIFFNLLMLAYLLSVLTTYIFDGGLRSMFAMLRNDQEIRRYSDHVIVCGFGRNGRKAYHELRASGAHVVVVEQNEVLLKEATETTGEAIPVVYGDATLDETLRAAGVDRARALITALPKDADNVFVTLTARELAPGITIVARASLKSSETKLLRAGADSVVMPDEIGGSHMANLITRPEVIRFLDMISGLGPNKLRLEELRYDELRPEWRGLSIRDLNIRSRTGATVIGLKHQRGEFTVSPSADIIPGPGDIFLFLGTEAQIMTLLDQFQQLS</sequence>
<dbReference type="InterPro" id="IPR006037">
    <property type="entry name" value="RCK_C"/>
</dbReference>
<dbReference type="OrthoDB" id="9781411at2"/>
<evidence type="ECO:0000256" key="1">
    <source>
        <dbReference type="ARBA" id="ARBA00004651"/>
    </source>
</evidence>
<feature type="domain" description="RCK C-terminal" evidence="4">
    <location>
        <begin position="268"/>
        <end position="356"/>
    </location>
</feature>
<accession>A0A428IYQ0</accession>
<dbReference type="GO" id="GO:0005886">
    <property type="term" value="C:plasma membrane"/>
    <property type="evidence" value="ECO:0007669"/>
    <property type="project" value="UniProtKB-SubCell"/>
</dbReference>
<keyword evidence="2" id="KW-1133">Transmembrane helix</keyword>
<dbReference type="InterPro" id="IPR036721">
    <property type="entry name" value="RCK_C_sf"/>
</dbReference>
<evidence type="ECO:0000313" key="5">
    <source>
        <dbReference type="EMBL" id="RSK24090.1"/>
    </source>
</evidence>
<dbReference type="Pfam" id="PF07885">
    <property type="entry name" value="Ion_trans_2"/>
    <property type="match status" value="1"/>
</dbReference>
<dbReference type="InterPro" id="IPR050721">
    <property type="entry name" value="Trk_Ktr_HKT_K-transport"/>
</dbReference>
<protein>
    <submittedName>
        <fullName evidence="5">Potassium channel protein</fullName>
    </submittedName>
</protein>
<dbReference type="Gene3D" id="3.30.70.1450">
    <property type="entry name" value="Regulator of K+ conductance, C-terminal domain"/>
    <property type="match status" value="1"/>
</dbReference>
<comment type="subcellular location">
    <subcellularLocation>
        <location evidence="1">Cell membrane</location>
        <topology evidence="1">Multi-pass membrane protein</topology>
    </subcellularLocation>
</comment>
<organism evidence="5 6">
    <name type="scientific">Hymenobacter metallilatus</name>
    <dbReference type="NCBI Taxonomy" id="2493666"/>
    <lineage>
        <taxon>Bacteria</taxon>
        <taxon>Pseudomonadati</taxon>
        <taxon>Bacteroidota</taxon>
        <taxon>Cytophagia</taxon>
        <taxon>Cytophagales</taxon>
        <taxon>Hymenobacteraceae</taxon>
        <taxon>Hymenobacter</taxon>
    </lineage>
</organism>
<keyword evidence="2" id="KW-0472">Membrane</keyword>
<reference evidence="5 6" key="1">
    <citation type="submission" date="2018-12" db="EMBL/GenBank/DDBJ databases">
        <authorList>
            <person name="Feng G."/>
            <person name="Zhu H."/>
        </authorList>
    </citation>
    <scope>NUCLEOTIDE SEQUENCE [LARGE SCALE GENOMIC DNA]</scope>
    <source>
        <strain evidence="5 6">9PBR-2</strain>
    </source>
</reference>
<evidence type="ECO:0000259" key="4">
    <source>
        <dbReference type="PROSITE" id="PS51202"/>
    </source>
</evidence>
<gene>
    <name evidence="5" type="ORF">EI290_21070</name>
</gene>
<name>A0A428IYQ0_9BACT</name>
<dbReference type="PANTHER" id="PTHR43833:SF9">
    <property type="entry name" value="POTASSIUM CHANNEL PROTEIN YUGO-RELATED"/>
    <property type="match status" value="1"/>
</dbReference>
<feature type="domain" description="RCK N-terminal" evidence="3">
    <location>
        <begin position="126"/>
        <end position="246"/>
    </location>
</feature>
<keyword evidence="5" id="KW-0406">Ion transport</keyword>
<proteinExistence type="predicted"/>
<dbReference type="PROSITE" id="PS51202">
    <property type="entry name" value="RCK_C"/>
    <property type="match status" value="1"/>
</dbReference>
<dbReference type="PROSITE" id="PS51201">
    <property type="entry name" value="RCK_N"/>
    <property type="match status" value="1"/>
</dbReference>
<dbReference type="InterPro" id="IPR003148">
    <property type="entry name" value="RCK_N"/>
</dbReference>
<comment type="caution">
    <text evidence="5">The sequence shown here is derived from an EMBL/GenBank/DDBJ whole genome shotgun (WGS) entry which is preliminary data.</text>
</comment>
<dbReference type="GO" id="GO:0008324">
    <property type="term" value="F:monoatomic cation transmembrane transporter activity"/>
    <property type="evidence" value="ECO:0007669"/>
    <property type="project" value="InterPro"/>
</dbReference>
<keyword evidence="5" id="KW-0813">Transport</keyword>
<dbReference type="SUPFAM" id="SSF51735">
    <property type="entry name" value="NAD(P)-binding Rossmann-fold domains"/>
    <property type="match status" value="1"/>
</dbReference>
<dbReference type="InterPro" id="IPR036291">
    <property type="entry name" value="NAD(P)-bd_dom_sf"/>
</dbReference>
<dbReference type="InterPro" id="IPR013099">
    <property type="entry name" value="K_chnl_dom"/>
</dbReference>
<dbReference type="Pfam" id="PF02080">
    <property type="entry name" value="TrkA_C"/>
    <property type="match status" value="1"/>
</dbReference>
<dbReference type="AlphaFoldDB" id="A0A428IYQ0"/>
<dbReference type="Gene3D" id="1.10.287.70">
    <property type="match status" value="1"/>
</dbReference>
<dbReference type="SUPFAM" id="SSF116726">
    <property type="entry name" value="TrkA C-terminal domain-like"/>
    <property type="match status" value="1"/>
</dbReference>
<dbReference type="EMBL" id="RWIS01000019">
    <property type="protein sequence ID" value="RSK24090.1"/>
    <property type="molecule type" value="Genomic_DNA"/>
</dbReference>
<keyword evidence="6" id="KW-1185">Reference proteome</keyword>